<dbReference type="GO" id="GO:0006355">
    <property type="term" value="P:regulation of DNA-templated transcription"/>
    <property type="evidence" value="ECO:0007669"/>
    <property type="project" value="InterPro"/>
</dbReference>
<gene>
    <name evidence="2" type="ORF">S101447_00741</name>
</gene>
<protein>
    <recommendedName>
        <fullName evidence="1">HTH luxR-type domain-containing protein</fullName>
    </recommendedName>
</protein>
<dbReference type="RefSeq" id="WP_087635383.1">
    <property type="nucleotide sequence ID" value="NZ_CP021524.1"/>
</dbReference>
<name>A0A1Y0V0H9_9PROT</name>
<dbReference type="InterPro" id="IPR016032">
    <property type="entry name" value="Sig_transdc_resp-reg_C-effctor"/>
</dbReference>
<dbReference type="InterPro" id="IPR000792">
    <property type="entry name" value="Tscrpt_reg_LuxR_C"/>
</dbReference>
<dbReference type="EMBL" id="CP021524">
    <property type="protein sequence ID" value="ARW09843.1"/>
    <property type="molecule type" value="Genomic_DNA"/>
</dbReference>
<organism evidence="2 3">
    <name type="scientific">Acetobacter ascendens</name>
    <dbReference type="NCBI Taxonomy" id="481146"/>
    <lineage>
        <taxon>Bacteria</taxon>
        <taxon>Pseudomonadati</taxon>
        <taxon>Pseudomonadota</taxon>
        <taxon>Alphaproteobacteria</taxon>
        <taxon>Acetobacterales</taxon>
        <taxon>Acetobacteraceae</taxon>
        <taxon>Acetobacter</taxon>
    </lineage>
</organism>
<dbReference type="AlphaFoldDB" id="A0A1Y0V0H9"/>
<sequence>MLSETIRNIYATIDNRSLWKNSLANIAKYCNGSDEGGAALVPLDPDCVQWRYGSSKSDESDLLYYSDWKGQSPLRSYKPQSMPGDFFYIDDSFLTDEVLDHSPFYQEYLKTFGVRRLQNCLFENFHGKKFLLSVQNPINAPTDTVLSSKKKLLTLAPHIIQAVNIGDNFYYNKNTKDCFQCLIDHMPYAIAIFDKQNNVLFANQKMVDMEQYGIFIINNRIKNKSEDSKIKIEKLLKDCEKDTYVTFSTKSEKNFIAKVGFFNNINKNNQDISLVFPKFLMIHDCHINKNTEKILKNFFLSPAQSKISCMIADGIPIKEIAKILNITEGTTRQTIKEAFARLDINSQVKLASFIKDIDCLP</sequence>
<accession>A0A1Y0V0H9</accession>
<feature type="domain" description="HTH luxR-type" evidence="1">
    <location>
        <begin position="297"/>
        <end position="354"/>
    </location>
</feature>
<evidence type="ECO:0000313" key="2">
    <source>
        <dbReference type="EMBL" id="ARW09843.1"/>
    </source>
</evidence>
<dbReference type="Gene3D" id="1.10.10.10">
    <property type="entry name" value="Winged helix-like DNA-binding domain superfamily/Winged helix DNA-binding domain"/>
    <property type="match status" value="1"/>
</dbReference>
<dbReference type="SMART" id="SM00421">
    <property type="entry name" value="HTH_LUXR"/>
    <property type="match status" value="1"/>
</dbReference>
<dbReference type="SUPFAM" id="SSF46894">
    <property type="entry name" value="C-terminal effector domain of the bipartite response regulators"/>
    <property type="match status" value="1"/>
</dbReference>
<dbReference type="InterPro" id="IPR036388">
    <property type="entry name" value="WH-like_DNA-bd_sf"/>
</dbReference>
<proteinExistence type="predicted"/>
<dbReference type="GO" id="GO:0003677">
    <property type="term" value="F:DNA binding"/>
    <property type="evidence" value="ECO:0007669"/>
    <property type="project" value="InterPro"/>
</dbReference>
<reference evidence="2 3" key="1">
    <citation type="submission" date="2017-05" db="EMBL/GenBank/DDBJ databases">
        <title>Genome sequence of Acetobacter pasteurianus subsp. ascendens strain SRCM101447.</title>
        <authorList>
            <person name="Cho S.H."/>
        </authorList>
    </citation>
    <scope>NUCLEOTIDE SEQUENCE [LARGE SCALE GENOMIC DNA]</scope>
    <source>
        <strain evidence="2 3">SRCM101447</strain>
    </source>
</reference>
<evidence type="ECO:0000259" key="1">
    <source>
        <dbReference type="SMART" id="SM00421"/>
    </source>
</evidence>
<evidence type="ECO:0000313" key="3">
    <source>
        <dbReference type="Proteomes" id="UP000195633"/>
    </source>
</evidence>
<dbReference type="Proteomes" id="UP000195633">
    <property type="component" value="Chromosome"/>
</dbReference>